<dbReference type="Proteomes" id="UP000035050">
    <property type="component" value="Plasmid pPO70-1"/>
</dbReference>
<name>A0A0G3IHW6_9BURK</name>
<organism evidence="2 3">
    <name type="scientific">Pandoraea oxalativorans</name>
    <dbReference type="NCBI Taxonomy" id="573737"/>
    <lineage>
        <taxon>Bacteria</taxon>
        <taxon>Pseudomonadati</taxon>
        <taxon>Pseudomonadota</taxon>
        <taxon>Betaproteobacteria</taxon>
        <taxon>Burkholderiales</taxon>
        <taxon>Burkholderiaceae</taxon>
        <taxon>Pandoraea</taxon>
    </lineage>
</organism>
<proteinExistence type="predicted"/>
<keyword evidence="2" id="KW-0614">Plasmid</keyword>
<protein>
    <submittedName>
        <fullName evidence="2">Uncharacterized protein</fullName>
    </submittedName>
</protein>
<feature type="compositionally biased region" description="Basic residues" evidence="1">
    <location>
        <begin position="72"/>
        <end position="83"/>
    </location>
</feature>
<sequence>MPVASTPEARVFAPSQARGNGAAGQAPGAAASVGARGARYRPLQNSAGSRCEPSALRGAKLEAERDSDPLSRRCRGGGRCASR</sequence>
<dbReference type="PATRIC" id="fig|573737.6.peg.5658"/>
<dbReference type="KEGG" id="pox:MB84_28605"/>
<evidence type="ECO:0000313" key="3">
    <source>
        <dbReference type="Proteomes" id="UP000035050"/>
    </source>
</evidence>
<keyword evidence="3" id="KW-1185">Reference proteome</keyword>
<gene>
    <name evidence="2" type="ORF">MB84_28605</name>
</gene>
<feature type="compositionally biased region" description="Low complexity" evidence="1">
    <location>
        <begin position="17"/>
        <end position="41"/>
    </location>
</feature>
<dbReference type="AlphaFoldDB" id="A0A0G3IHW6"/>
<reference evidence="2" key="1">
    <citation type="submission" date="2016-06" db="EMBL/GenBank/DDBJ databases">
        <title>Pandoraea oxalativorans DSM 23570 Genome Sequencing.</title>
        <authorList>
            <person name="Ee R."/>
            <person name="Lim Y.-L."/>
            <person name="Yong D."/>
            <person name="Yin W.-F."/>
            <person name="Chan K.-G."/>
        </authorList>
    </citation>
    <scope>NUCLEOTIDE SEQUENCE</scope>
    <source>
        <strain evidence="2">DSM 23570</strain>
        <plasmid evidence="2">pPO70-1</plasmid>
    </source>
</reference>
<evidence type="ECO:0000256" key="1">
    <source>
        <dbReference type="SAM" id="MobiDB-lite"/>
    </source>
</evidence>
<geneLocation type="plasmid" evidence="2 3">
    <name>pPO70-1</name>
</geneLocation>
<feature type="compositionally biased region" description="Basic and acidic residues" evidence="1">
    <location>
        <begin position="59"/>
        <end position="71"/>
    </location>
</feature>
<accession>A0A0G3IHW6</accession>
<feature type="region of interest" description="Disordered" evidence="1">
    <location>
        <begin position="1"/>
        <end position="83"/>
    </location>
</feature>
<dbReference type="EMBL" id="CP011518">
    <property type="protein sequence ID" value="AKK24765.1"/>
    <property type="molecule type" value="Genomic_DNA"/>
</dbReference>
<evidence type="ECO:0000313" key="2">
    <source>
        <dbReference type="EMBL" id="AKK24765.1"/>
    </source>
</evidence>